<reference evidence="1" key="1">
    <citation type="submission" date="2014-09" db="EMBL/GenBank/DDBJ databases">
        <authorList>
            <person name="Magalhaes I.L.F."/>
            <person name="Oliveira U."/>
            <person name="Santos F.R."/>
            <person name="Vidigal T.H.D.A."/>
            <person name="Brescovit A.D."/>
            <person name="Santos A.J."/>
        </authorList>
    </citation>
    <scope>NUCLEOTIDE SEQUENCE</scope>
    <source>
        <tissue evidence="1">Shoot tissue taken approximately 20 cm above the soil surface</tissue>
    </source>
</reference>
<evidence type="ECO:0000313" key="1">
    <source>
        <dbReference type="EMBL" id="JAD49357.1"/>
    </source>
</evidence>
<reference evidence="1" key="2">
    <citation type="journal article" date="2015" name="Data Brief">
        <title>Shoot transcriptome of the giant reed, Arundo donax.</title>
        <authorList>
            <person name="Barrero R.A."/>
            <person name="Guerrero F.D."/>
            <person name="Moolhuijzen P."/>
            <person name="Goolsby J.A."/>
            <person name="Tidwell J."/>
            <person name="Bellgard S.E."/>
            <person name="Bellgard M.I."/>
        </authorList>
    </citation>
    <scope>NUCLEOTIDE SEQUENCE</scope>
    <source>
        <tissue evidence="1">Shoot tissue taken approximately 20 cm above the soil surface</tissue>
    </source>
</reference>
<accession>A0A0A9AQI8</accession>
<organism evidence="1">
    <name type="scientific">Arundo donax</name>
    <name type="common">Giant reed</name>
    <name type="synonym">Donax arundinaceus</name>
    <dbReference type="NCBI Taxonomy" id="35708"/>
    <lineage>
        <taxon>Eukaryota</taxon>
        <taxon>Viridiplantae</taxon>
        <taxon>Streptophyta</taxon>
        <taxon>Embryophyta</taxon>
        <taxon>Tracheophyta</taxon>
        <taxon>Spermatophyta</taxon>
        <taxon>Magnoliopsida</taxon>
        <taxon>Liliopsida</taxon>
        <taxon>Poales</taxon>
        <taxon>Poaceae</taxon>
        <taxon>PACMAD clade</taxon>
        <taxon>Arundinoideae</taxon>
        <taxon>Arundineae</taxon>
        <taxon>Arundo</taxon>
    </lineage>
</organism>
<proteinExistence type="predicted"/>
<sequence length="56" mass="6316">MSNGIENSTNQGAKRYLLLKETSPRFIYFSTIVWTMQNGNKVFAQNKAVLGGRSFT</sequence>
<name>A0A0A9AQI8_ARUDO</name>
<dbReference type="AlphaFoldDB" id="A0A0A9AQI8"/>
<protein>
    <submittedName>
        <fullName evidence="1">Uncharacterized protein</fullName>
    </submittedName>
</protein>
<dbReference type="EMBL" id="GBRH01248538">
    <property type="protein sequence ID" value="JAD49357.1"/>
    <property type="molecule type" value="Transcribed_RNA"/>
</dbReference>